<comment type="subcellular location">
    <subcellularLocation>
        <location evidence="2">Cell membrane</location>
        <topology evidence="2">Single-pass membrane protein</topology>
    </subcellularLocation>
    <subcellularLocation>
        <location evidence="1">Membrane</location>
        <topology evidence="1">Multi-pass membrane protein</topology>
    </subcellularLocation>
</comment>
<proteinExistence type="inferred from homology"/>
<dbReference type="EMBL" id="JAKOGI010000680">
    <property type="protein sequence ID" value="KAJ8431578.1"/>
    <property type="molecule type" value="Genomic_DNA"/>
</dbReference>
<dbReference type="SUPFAM" id="SSF47473">
    <property type="entry name" value="EF-hand"/>
    <property type="match status" value="1"/>
</dbReference>
<evidence type="ECO:0000259" key="17">
    <source>
        <dbReference type="PROSITE" id="PS50222"/>
    </source>
</evidence>
<dbReference type="InterPro" id="IPR018247">
    <property type="entry name" value="EF_Hand_1_Ca_BS"/>
</dbReference>
<dbReference type="InterPro" id="IPR002048">
    <property type="entry name" value="EF_hand_dom"/>
</dbReference>
<evidence type="ECO:0000259" key="16">
    <source>
        <dbReference type="PROSITE" id="PS50011"/>
    </source>
</evidence>
<dbReference type="PROSITE" id="PS50011">
    <property type="entry name" value="PROTEIN_KINASE_DOM"/>
    <property type="match status" value="1"/>
</dbReference>
<dbReference type="FunFam" id="1.10.510.10:FF:000468">
    <property type="entry name" value="PTI1-like tyrosine-protein kinase 3"/>
    <property type="match status" value="1"/>
</dbReference>
<evidence type="ECO:0000256" key="2">
    <source>
        <dbReference type="ARBA" id="ARBA00004162"/>
    </source>
</evidence>
<dbReference type="SMART" id="SM00054">
    <property type="entry name" value="EFh"/>
    <property type="match status" value="2"/>
</dbReference>
<feature type="compositionally biased region" description="Low complexity" evidence="14">
    <location>
        <begin position="34"/>
        <end position="53"/>
    </location>
</feature>
<evidence type="ECO:0000256" key="1">
    <source>
        <dbReference type="ARBA" id="ARBA00004141"/>
    </source>
</evidence>
<dbReference type="Pfam" id="PF07714">
    <property type="entry name" value="PK_Tyr_Ser-Thr"/>
    <property type="match status" value="1"/>
</dbReference>
<dbReference type="GO" id="GO:0051707">
    <property type="term" value="P:response to other organism"/>
    <property type="evidence" value="ECO:0007669"/>
    <property type="project" value="UniProtKB-ARBA"/>
</dbReference>
<protein>
    <submittedName>
        <fullName evidence="18">Uncharacterized protein</fullName>
    </submittedName>
</protein>
<evidence type="ECO:0000256" key="13">
    <source>
        <dbReference type="ARBA" id="ARBA00023157"/>
    </source>
</evidence>
<evidence type="ECO:0000256" key="6">
    <source>
        <dbReference type="ARBA" id="ARBA00022729"/>
    </source>
</evidence>
<name>A0A9Q1Q7B8_9CARY</name>
<keyword evidence="7" id="KW-0677">Repeat</keyword>
<dbReference type="InterPro" id="IPR008892">
    <property type="entry name" value="COR413"/>
</dbReference>
<dbReference type="GO" id="GO:0005509">
    <property type="term" value="F:calcium ion binding"/>
    <property type="evidence" value="ECO:0007669"/>
    <property type="project" value="InterPro"/>
</dbReference>
<dbReference type="InterPro" id="IPR001245">
    <property type="entry name" value="Ser-Thr/Tyr_kinase_cat_dom"/>
</dbReference>
<evidence type="ECO:0000256" key="5">
    <source>
        <dbReference type="ARBA" id="ARBA00022692"/>
    </source>
</evidence>
<dbReference type="InterPro" id="IPR011009">
    <property type="entry name" value="Kinase-like_dom_sf"/>
</dbReference>
<dbReference type="GO" id="GO:0004672">
    <property type="term" value="F:protein kinase activity"/>
    <property type="evidence" value="ECO:0007669"/>
    <property type="project" value="InterPro"/>
</dbReference>
<dbReference type="Gene3D" id="1.10.238.10">
    <property type="entry name" value="EF-hand"/>
    <property type="match status" value="2"/>
</dbReference>
<keyword evidence="12 15" id="KW-0472">Membrane</keyword>
<keyword evidence="4" id="KW-1003">Cell membrane</keyword>
<dbReference type="InterPro" id="IPR011992">
    <property type="entry name" value="EF-hand-dom_pair"/>
</dbReference>
<feature type="region of interest" description="Disordered" evidence="14">
    <location>
        <begin position="23"/>
        <end position="61"/>
    </location>
</feature>
<dbReference type="Proteomes" id="UP001153076">
    <property type="component" value="Unassembled WGS sequence"/>
</dbReference>
<dbReference type="GO" id="GO:0005524">
    <property type="term" value="F:ATP binding"/>
    <property type="evidence" value="ECO:0007669"/>
    <property type="project" value="UniProtKB-KW"/>
</dbReference>
<keyword evidence="13" id="KW-1015">Disulfide bond</keyword>
<evidence type="ECO:0000256" key="15">
    <source>
        <dbReference type="SAM" id="Phobius"/>
    </source>
</evidence>
<feature type="transmembrane region" description="Helical" evidence="15">
    <location>
        <begin position="244"/>
        <end position="263"/>
    </location>
</feature>
<evidence type="ECO:0000313" key="19">
    <source>
        <dbReference type="Proteomes" id="UP001153076"/>
    </source>
</evidence>
<dbReference type="PROSITE" id="PS00018">
    <property type="entry name" value="EF_HAND_1"/>
    <property type="match status" value="2"/>
</dbReference>
<keyword evidence="5 15" id="KW-0812">Transmembrane</keyword>
<evidence type="ECO:0000256" key="9">
    <source>
        <dbReference type="ARBA" id="ARBA00022837"/>
    </source>
</evidence>
<dbReference type="Pfam" id="PF13499">
    <property type="entry name" value="EF-hand_7"/>
    <property type="match status" value="1"/>
</dbReference>
<evidence type="ECO:0000256" key="8">
    <source>
        <dbReference type="ARBA" id="ARBA00022741"/>
    </source>
</evidence>
<evidence type="ECO:0000256" key="4">
    <source>
        <dbReference type="ARBA" id="ARBA00022475"/>
    </source>
</evidence>
<keyword evidence="19" id="KW-1185">Reference proteome</keyword>
<feature type="domain" description="EF-hand" evidence="17">
    <location>
        <begin position="97"/>
        <end position="132"/>
    </location>
</feature>
<keyword evidence="11 15" id="KW-1133">Transmembrane helix</keyword>
<feature type="transmembrane region" description="Helical" evidence="15">
    <location>
        <begin position="310"/>
        <end position="332"/>
    </location>
</feature>
<evidence type="ECO:0000256" key="3">
    <source>
        <dbReference type="ARBA" id="ARBA00005852"/>
    </source>
</evidence>
<dbReference type="OrthoDB" id="4062651at2759"/>
<dbReference type="SUPFAM" id="SSF56112">
    <property type="entry name" value="Protein kinase-like (PK-like)"/>
    <property type="match status" value="1"/>
</dbReference>
<dbReference type="Gene3D" id="1.10.510.10">
    <property type="entry name" value="Transferase(Phosphotransferase) domain 1"/>
    <property type="match status" value="1"/>
</dbReference>
<dbReference type="Gene3D" id="3.30.200.20">
    <property type="entry name" value="Phosphorylase Kinase, domain 1"/>
    <property type="match status" value="1"/>
</dbReference>
<dbReference type="PANTHER" id="PTHR45927:SF11">
    <property type="entry name" value="LYSM DOMAIN RECEPTOR-LIKE KINASE 4"/>
    <property type="match status" value="1"/>
</dbReference>
<comment type="similarity">
    <text evidence="3">Belongs to the Cold-regulated 413 protein family.</text>
</comment>
<organism evidence="18 19">
    <name type="scientific">Carnegiea gigantea</name>
    <dbReference type="NCBI Taxonomy" id="171969"/>
    <lineage>
        <taxon>Eukaryota</taxon>
        <taxon>Viridiplantae</taxon>
        <taxon>Streptophyta</taxon>
        <taxon>Embryophyta</taxon>
        <taxon>Tracheophyta</taxon>
        <taxon>Spermatophyta</taxon>
        <taxon>Magnoliopsida</taxon>
        <taxon>eudicotyledons</taxon>
        <taxon>Gunneridae</taxon>
        <taxon>Pentapetalae</taxon>
        <taxon>Caryophyllales</taxon>
        <taxon>Cactineae</taxon>
        <taxon>Cactaceae</taxon>
        <taxon>Cactoideae</taxon>
        <taxon>Echinocereeae</taxon>
        <taxon>Carnegiea</taxon>
    </lineage>
</organism>
<dbReference type="PROSITE" id="PS50222">
    <property type="entry name" value="EF_HAND_2"/>
    <property type="match status" value="2"/>
</dbReference>
<dbReference type="CDD" id="cd00051">
    <property type="entry name" value="EFh"/>
    <property type="match status" value="1"/>
</dbReference>
<dbReference type="InterPro" id="IPR052611">
    <property type="entry name" value="Plant_RLK_LysM"/>
</dbReference>
<gene>
    <name evidence="18" type="ORF">Cgig2_025620</name>
</gene>
<dbReference type="PANTHER" id="PTHR45927">
    <property type="entry name" value="LYSM-DOMAIN RECEPTOR-LIKE KINASE-RELATED"/>
    <property type="match status" value="1"/>
</dbReference>
<comment type="caution">
    <text evidence="18">The sequence shown here is derived from an EMBL/GenBank/DDBJ whole genome shotgun (WGS) entry which is preliminary data.</text>
</comment>
<evidence type="ECO:0000256" key="10">
    <source>
        <dbReference type="ARBA" id="ARBA00022840"/>
    </source>
</evidence>
<feature type="transmembrane region" description="Helical" evidence="15">
    <location>
        <begin position="352"/>
        <end position="377"/>
    </location>
</feature>
<evidence type="ECO:0000256" key="11">
    <source>
        <dbReference type="ARBA" id="ARBA00022989"/>
    </source>
</evidence>
<keyword evidence="8" id="KW-0547">Nucleotide-binding</keyword>
<keyword evidence="6" id="KW-0732">Signal</keyword>
<dbReference type="Pfam" id="PF05562">
    <property type="entry name" value="WCOR413"/>
    <property type="match status" value="1"/>
</dbReference>
<evidence type="ECO:0000256" key="14">
    <source>
        <dbReference type="SAM" id="MobiDB-lite"/>
    </source>
</evidence>
<dbReference type="InterPro" id="IPR000719">
    <property type="entry name" value="Prot_kinase_dom"/>
</dbReference>
<dbReference type="FunFam" id="1.10.238.10:FF:000003">
    <property type="entry name" value="Calmodulin A"/>
    <property type="match status" value="1"/>
</dbReference>
<dbReference type="GO" id="GO:0005886">
    <property type="term" value="C:plasma membrane"/>
    <property type="evidence" value="ECO:0007669"/>
    <property type="project" value="UniProtKB-SubCell"/>
</dbReference>
<evidence type="ECO:0000256" key="12">
    <source>
        <dbReference type="ARBA" id="ARBA00023136"/>
    </source>
</evidence>
<evidence type="ECO:0000313" key="18">
    <source>
        <dbReference type="EMBL" id="KAJ8431578.1"/>
    </source>
</evidence>
<feature type="transmembrane region" description="Helical" evidence="15">
    <location>
        <begin position="205"/>
        <end position="232"/>
    </location>
</feature>
<accession>A0A9Q1Q7B8</accession>
<keyword evidence="10" id="KW-0067">ATP-binding</keyword>
<evidence type="ECO:0000256" key="7">
    <source>
        <dbReference type="ARBA" id="ARBA00022737"/>
    </source>
</evidence>
<feature type="domain" description="EF-hand" evidence="17">
    <location>
        <begin position="61"/>
        <end position="96"/>
    </location>
</feature>
<keyword evidence="9" id="KW-0106">Calcium</keyword>
<dbReference type="AlphaFoldDB" id="A0A9Q1Q7B8"/>
<feature type="domain" description="Protein kinase" evidence="16">
    <location>
        <begin position="433"/>
        <end position="700"/>
    </location>
</feature>
<sequence length="710" mass="79249">MAIETEDMPRPSKCFPNVGLRISLHKKKVKPNGSSSSSSSSSPRSPSQTPSSPFRRAKGRTREEELREVFLQFDTNEDGKISAFELRRYFGSIGECLSQEDAQEVIDELDSDKDGMLDFGDFVKLMDGKQEGVDDDLRKVFEMFEHEKGYGRITPRGLQRALNRLGDSKSYNECVAMIQIDDDDDDGINRDGVCDAAKRGQFGCWVAAIAIVANYCLPNVFPVSRFLLFVVIPDWLAYELRETIAGGVFCLLIAILLVILEIYAMGLVILLQGNDVVLSLGMEPAVVKMASRSYPRRKLLPLKTLRANHYLGLLLAGVGAGGVLVTSDAAMLSNVVSLVLNNLDSLFNSDKMWVYAFIGSLAGIAILLIIITSIYCASRKTKTNADILPTETFEAYENPIWKKTEVEHRESLESLANIAQSLKVYNFIELQYATEYFSPGSLIKGSVYRGKMNGDLAAIKKTNGDVSKEINSLGKINHFNLIRVLGVCFSEGHWYLVYEYASNGPLSDWIFSNNVNQKFLSWTQRMQIMVDVARGLNYIHSYNSPPYVYQDVNSSNILIDSDFRAKISNFSPARSVEADKGQIASENKGYLPPEYREKGQVSTKLDVYAFGILMLEVLMGKEADILYERFNGNLSEVLVGVLDEKKGQDRLWSLMDPALKGNYPSDCVISVTKLTEACLRRDPSSRPDMEEIVRSLSKVLSTSMAWESSI</sequence>
<reference evidence="18" key="1">
    <citation type="submission" date="2022-04" db="EMBL/GenBank/DDBJ databases">
        <title>Carnegiea gigantea Genome sequencing and assembly v2.</title>
        <authorList>
            <person name="Copetti D."/>
            <person name="Sanderson M.J."/>
            <person name="Burquez A."/>
            <person name="Wojciechowski M.F."/>
        </authorList>
    </citation>
    <scope>NUCLEOTIDE SEQUENCE</scope>
    <source>
        <strain evidence="18">SGP5-SGP5p</strain>
        <tissue evidence="18">Aerial part</tissue>
    </source>
</reference>